<name>A0A1H0Y463_STREI</name>
<dbReference type="InterPro" id="IPR010026">
    <property type="entry name" value="Phage_holin_LL-H"/>
</dbReference>
<keyword evidence="1" id="KW-1133">Transmembrane helix</keyword>
<proteinExistence type="predicted"/>
<dbReference type="RefSeq" id="WP_074559972.1">
    <property type="nucleotide sequence ID" value="NZ_FNKE01000001.1"/>
</dbReference>
<dbReference type="EMBL" id="FNKE01000001">
    <property type="protein sequence ID" value="SDQ09932.1"/>
    <property type="molecule type" value="Genomic_DNA"/>
</dbReference>
<evidence type="ECO:0000313" key="3">
    <source>
        <dbReference type="Proteomes" id="UP000182870"/>
    </source>
</evidence>
<evidence type="ECO:0000256" key="1">
    <source>
        <dbReference type="SAM" id="Phobius"/>
    </source>
</evidence>
<protein>
    <submittedName>
        <fullName evidence="2">N-acetylmuramoyl-L-alanine amidase</fullName>
    </submittedName>
</protein>
<keyword evidence="1" id="KW-0472">Membrane</keyword>
<accession>A0A1H0Y463</accession>
<feature type="transmembrane region" description="Helical" evidence="1">
    <location>
        <begin position="6"/>
        <end position="24"/>
    </location>
</feature>
<keyword evidence="1" id="KW-0812">Transmembrane</keyword>
<dbReference type="NCBIfam" id="TIGR01673">
    <property type="entry name" value="holin_LLH"/>
    <property type="match status" value="1"/>
</dbReference>
<organism evidence="2 3">
    <name type="scientific">Streptococcus equinus</name>
    <name type="common">Streptococcus bovis</name>
    <dbReference type="NCBI Taxonomy" id="1335"/>
    <lineage>
        <taxon>Bacteria</taxon>
        <taxon>Bacillati</taxon>
        <taxon>Bacillota</taxon>
        <taxon>Bacilli</taxon>
        <taxon>Lactobacillales</taxon>
        <taxon>Streptococcaceae</taxon>
        <taxon>Streptococcus</taxon>
    </lineage>
</organism>
<reference evidence="2 3" key="1">
    <citation type="submission" date="2016-10" db="EMBL/GenBank/DDBJ databases">
        <authorList>
            <person name="de Groot N.N."/>
        </authorList>
    </citation>
    <scope>NUCLEOTIDE SEQUENCE [LARGE SCALE GENOMIC DNA]</scope>
    <source>
        <strain evidence="2 3">Sb05</strain>
    </source>
</reference>
<sequence length="108" mass="12143">MNDVILQGVMLILTGFAGFIVKTVKDYLFKEGGEKALRIVEILAKNAVHAVEQIAREDEDGAKKLEVAKAKVKRGLENYDIYLTDGQIEMFIEAAVKEMNNNWKGEKK</sequence>
<dbReference type="Proteomes" id="UP000182870">
    <property type="component" value="Unassembled WGS sequence"/>
</dbReference>
<evidence type="ECO:0000313" key="2">
    <source>
        <dbReference type="EMBL" id="SDQ09932.1"/>
    </source>
</evidence>
<dbReference type="AlphaFoldDB" id="A0A1H0Y463"/>
<dbReference type="Pfam" id="PF09682">
    <property type="entry name" value="Phage_holin_6_1"/>
    <property type="match status" value="1"/>
</dbReference>
<gene>
    <name evidence="2" type="ORF">SAMN05216392_0410</name>
</gene>
<dbReference type="OrthoDB" id="2222315at2"/>